<dbReference type="AlphaFoldDB" id="A0A838LCT4"/>
<comment type="caution">
    <text evidence="1">The sequence shown here is derived from an EMBL/GenBank/DDBJ whole genome shotgun (WGS) entry which is preliminary data.</text>
</comment>
<protein>
    <submittedName>
        <fullName evidence="1">Uncharacterized protein</fullName>
    </submittedName>
</protein>
<proteinExistence type="predicted"/>
<keyword evidence="2" id="KW-1185">Reference proteome</keyword>
<name>A0A838LCT4_9SPHN</name>
<evidence type="ECO:0000313" key="2">
    <source>
        <dbReference type="Proteomes" id="UP000570166"/>
    </source>
</evidence>
<sequence length="63" mass="7018">MHYRLYGLNPTTGRIMQGRDIAAETDREAIAAGRGIHPHDPFEIWCRSRRVFSSAESDAASTA</sequence>
<gene>
    <name evidence="1" type="ORF">HZF05_21430</name>
</gene>
<dbReference type="Proteomes" id="UP000570166">
    <property type="component" value="Unassembled WGS sequence"/>
</dbReference>
<evidence type="ECO:0000313" key="1">
    <source>
        <dbReference type="EMBL" id="MBA2936650.1"/>
    </source>
</evidence>
<accession>A0A838LCT4</accession>
<dbReference type="RefSeq" id="WP_160364475.1">
    <property type="nucleotide sequence ID" value="NZ_JACEIB010000027.1"/>
</dbReference>
<reference evidence="1 2" key="1">
    <citation type="submission" date="2020-07" db="EMBL/GenBank/DDBJ databases">
        <authorList>
            <person name="Sun Q."/>
        </authorList>
    </citation>
    <scope>NUCLEOTIDE SEQUENCE [LARGE SCALE GENOMIC DNA]</scope>
    <source>
        <strain evidence="1 2">CGMCC 1.13654</strain>
    </source>
</reference>
<dbReference type="EMBL" id="JACEIB010000027">
    <property type="protein sequence ID" value="MBA2936650.1"/>
    <property type="molecule type" value="Genomic_DNA"/>
</dbReference>
<organism evidence="1 2">
    <name type="scientific">Sphingomonas chungangi</name>
    <dbReference type="NCBI Taxonomy" id="2683589"/>
    <lineage>
        <taxon>Bacteria</taxon>
        <taxon>Pseudomonadati</taxon>
        <taxon>Pseudomonadota</taxon>
        <taxon>Alphaproteobacteria</taxon>
        <taxon>Sphingomonadales</taxon>
        <taxon>Sphingomonadaceae</taxon>
        <taxon>Sphingomonas</taxon>
    </lineage>
</organism>